<comment type="function">
    <text evidence="4">Catalyzes the reduction of 1-pyrroline-5-carboxylate (PCA) to L-proline.</text>
</comment>
<proteinExistence type="inferred from homology"/>
<accession>A0A0X8X696</accession>
<dbReference type="InterPro" id="IPR008927">
    <property type="entry name" value="6-PGluconate_DH-like_C_sf"/>
</dbReference>
<gene>
    <name evidence="4 11" type="primary">proC</name>
    <name evidence="11" type="ORF">HH1059_23530</name>
</gene>
<dbReference type="PANTHER" id="PTHR11645:SF0">
    <property type="entry name" value="PYRROLINE-5-CARBOXYLATE REDUCTASE 3"/>
    <property type="match status" value="1"/>
</dbReference>
<feature type="binding site" evidence="6">
    <location>
        <begin position="71"/>
        <end position="74"/>
    </location>
    <ligand>
        <name>NADP(+)</name>
        <dbReference type="ChEBI" id="CHEBI:58349"/>
    </ligand>
</feature>
<dbReference type="KEGG" id="hhk:HH1059_23530"/>
<keyword evidence="12" id="KW-1185">Reference proteome</keyword>
<keyword evidence="4" id="KW-0963">Cytoplasm</keyword>
<evidence type="ECO:0000256" key="7">
    <source>
        <dbReference type="RuleBase" id="RU003903"/>
    </source>
</evidence>
<dbReference type="EMBL" id="AP017372">
    <property type="protein sequence ID" value="BAU56422.1"/>
    <property type="molecule type" value="Genomic_DNA"/>
</dbReference>
<feature type="compositionally biased region" description="Polar residues" evidence="8">
    <location>
        <begin position="230"/>
        <end position="239"/>
    </location>
</feature>
<dbReference type="SUPFAM" id="SSF51735">
    <property type="entry name" value="NAD(P)-binding Rossmann-fold domains"/>
    <property type="match status" value="1"/>
</dbReference>
<feature type="domain" description="Pyrroline-5-carboxylate reductase catalytic N-terminal" evidence="9">
    <location>
        <begin position="7"/>
        <end position="101"/>
    </location>
</feature>
<evidence type="ECO:0000259" key="9">
    <source>
        <dbReference type="Pfam" id="PF03807"/>
    </source>
</evidence>
<protein>
    <recommendedName>
        <fullName evidence="4 5">Pyrroline-5-carboxylate reductase</fullName>
        <shortName evidence="4">P5C reductase</shortName>
        <shortName evidence="4">P5CR</shortName>
        <ecNumber evidence="4 5">1.5.1.2</ecNumber>
    </recommendedName>
    <alternativeName>
        <fullName evidence="4">PCA reductase</fullName>
    </alternativeName>
</protein>
<evidence type="ECO:0000256" key="1">
    <source>
        <dbReference type="ARBA" id="ARBA00005525"/>
    </source>
</evidence>
<sequence length="276" mass="29024">MPSNAQLAFIGGGNMARSLIGGLLADGYPSDQIRIAEPNAERRDMLASELGIVPSASNTDAATDAAAVILAVKPPIVRSVAEELSGLIHKQQSLTISVAAGVRMQDIERWLGEGVAVVRTMPNTPSLVRSGATALLANAQVNKAQQDLAESLMRAVGQTLWLDVEEDMDIVTATSGSGPAYFFLLMEALEDAAAEQGLDRERARLLVLETATGAARMALESEDSPGQLRQRVTSPGGTTESALNVLNDHDFHTAIGKAVKAAADRAEELGNLLGEQ</sequence>
<dbReference type="InterPro" id="IPR036291">
    <property type="entry name" value="NAD(P)-bd_dom_sf"/>
</dbReference>
<organism evidence="11 12">
    <name type="scientific">Halorhodospira halochloris</name>
    <name type="common">Ectothiorhodospira halochloris</name>
    <dbReference type="NCBI Taxonomy" id="1052"/>
    <lineage>
        <taxon>Bacteria</taxon>
        <taxon>Pseudomonadati</taxon>
        <taxon>Pseudomonadota</taxon>
        <taxon>Gammaproteobacteria</taxon>
        <taxon>Chromatiales</taxon>
        <taxon>Ectothiorhodospiraceae</taxon>
        <taxon>Halorhodospira</taxon>
    </lineage>
</organism>
<dbReference type="InterPro" id="IPR029036">
    <property type="entry name" value="P5CR_dimer"/>
</dbReference>
<dbReference type="Proteomes" id="UP000218890">
    <property type="component" value="Chromosome"/>
</dbReference>
<dbReference type="PROSITE" id="PS00521">
    <property type="entry name" value="P5CR"/>
    <property type="match status" value="1"/>
</dbReference>
<dbReference type="InterPro" id="IPR000304">
    <property type="entry name" value="Pyrroline-COOH_reductase"/>
</dbReference>
<keyword evidence="2 4" id="KW-0521">NADP</keyword>
<evidence type="ECO:0000256" key="5">
    <source>
        <dbReference type="NCBIfam" id="TIGR00112"/>
    </source>
</evidence>
<dbReference type="UniPathway" id="UPA00098">
    <property type="reaction ID" value="UER00361"/>
</dbReference>
<feature type="binding site" evidence="6">
    <location>
        <position position="58"/>
    </location>
    <ligand>
        <name>NADPH</name>
        <dbReference type="ChEBI" id="CHEBI:57783"/>
    </ligand>
</feature>
<dbReference type="Gene3D" id="3.40.50.720">
    <property type="entry name" value="NAD(P)-binding Rossmann-like Domain"/>
    <property type="match status" value="1"/>
</dbReference>
<dbReference type="Pfam" id="PF03807">
    <property type="entry name" value="F420_oxidored"/>
    <property type="match status" value="1"/>
</dbReference>
<evidence type="ECO:0000313" key="12">
    <source>
        <dbReference type="Proteomes" id="UP000218890"/>
    </source>
</evidence>
<evidence type="ECO:0000256" key="3">
    <source>
        <dbReference type="ARBA" id="ARBA00023002"/>
    </source>
</evidence>
<dbReference type="HAMAP" id="MF_01925">
    <property type="entry name" value="P5C_reductase"/>
    <property type="match status" value="1"/>
</dbReference>
<dbReference type="SUPFAM" id="SSF48179">
    <property type="entry name" value="6-phosphogluconate dehydrogenase C-terminal domain-like"/>
    <property type="match status" value="1"/>
</dbReference>
<comment type="catalytic activity">
    <reaction evidence="4 7">
        <text>L-proline + NADP(+) = (S)-1-pyrroline-5-carboxylate + NADPH + 2 H(+)</text>
        <dbReference type="Rhea" id="RHEA:14109"/>
        <dbReference type="ChEBI" id="CHEBI:15378"/>
        <dbReference type="ChEBI" id="CHEBI:17388"/>
        <dbReference type="ChEBI" id="CHEBI:57783"/>
        <dbReference type="ChEBI" id="CHEBI:58349"/>
        <dbReference type="ChEBI" id="CHEBI:60039"/>
        <dbReference type="EC" id="1.5.1.2"/>
    </reaction>
</comment>
<dbReference type="InterPro" id="IPR028939">
    <property type="entry name" value="P5C_Rdtase_cat_N"/>
</dbReference>
<comment type="subcellular location">
    <subcellularLocation>
        <location evidence="4">Cytoplasm</location>
    </subcellularLocation>
</comment>
<evidence type="ECO:0000256" key="8">
    <source>
        <dbReference type="SAM" id="MobiDB-lite"/>
    </source>
</evidence>
<dbReference type="AlphaFoldDB" id="A0A0X8X696"/>
<dbReference type="PANTHER" id="PTHR11645">
    <property type="entry name" value="PYRROLINE-5-CARBOXYLATE REDUCTASE"/>
    <property type="match status" value="1"/>
</dbReference>
<dbReference type="EC" id="1.5.1.2" evidence="4 5"/>
<dbReference type="Pfam" id="PF14748">
    <property type="entry name" value="P5CR_dimer"/>
    <property type="match status" value="1"/>
</dbReference>
<dbReference type="GO" id="GO:0004735">
    <property type="term" value="F:pyrroline-5-carboxylate reductase activity"/>
    <property type="evidence" value="ECO:0007669"/>
    <property type="project" value="UniProtKB-UniRule"/>
</dbReference>
<comment type="pathway">
    <text evidence="4 7">Amino-acid biosynthesis; L-proline biosynthesis; L-proline from L-glutamate 5-semialdehyde: step 1/1.</text>
</comment>
<reference evidence="11" key="1">
    <citation type="submission" date="2016-02" db="EMBL/GenBank/DDBJ databases">
        <title>Halorhodospira halochloris DSM-1059 complete genome, version 2.</title>
        <authorList>
            <person name="Tsukatani Y."/>
        </authorList>
    </citation>
    <scope>NUCLEOTIDE SEQUENCE</scope>
    <source>
        <strain evidence="11">DSM 1059</strain>
    </source>
</reference>
<dbReference type="GO" id="GO:0055129">
    <property type="term" value="P:L-proline biosynthetic process"/>
    <property type="evidence" value="ECO:0007669"/>
    <property type="project" value="UniProtKB-UniRule"/>
</dbReference>
<dbReference type="Gene3D" id="1.10.3730.10">
    <property type="entry name" value="ProC C-terminal domain-like"/>
    <property type="match status" value="1"/>
</dbReference>
<dbReference type="OrthoDB" id="9805754at2"/>
<comment type="similarity">
    <text evidence="1 4 7">Belongs to the pyrroline-5-carboxylate reductase family.</text>
</comment>
<feature type="domain" description="Pyrroline-5-carboxylate reductase dimerisation" evidence="10">
    <location>
        <begin position="165"/>
        <end position="269"/>
    </location>
</feature>
<dbReference type="PIRSF" id="PIRSF000193">
    <property type="entry name" value="Pyrrol-5-carb_rd"/>
    <property type="match status" value="1"/>
</dbReference>
<evidence type="ECO:0000256" key="4">
    <source>
        <dbReference type="HAMAP-Rule" id="MF_01925"/>
    </source>
</evidence>
<evidence type="ECO:0000313" key="11">
    <source>
        <dbReference type="EMBL" id="BAU56422.1"/>
    </source>
</evidence>
<dbReference type="FunFam" id="1.10.3730.10:FF:000001">
    <property type="entry name" value="Pyrroline-5-carboxylate reductase"/>
    <property type="match status" value="1"/>
</dbReference>
<dbReference type="InterPro" id="IPR053790">
    <property type="entry name" value="P5CR-like_CS"/>
</dbReference>
<evidence type="ECO:0000259" key="10">
    <source>
        <dbReference type="Pfam" id="PF14748"/>
    </source>
</evidence>
<evidence type="ECO:0000256" key="6">
    <source>
        <dbReference type="PIRSR" id="PIRSR000193-1"/>
    </source>
</evidence>
<keyword evidence="3 4" id="KW-0560">Oxidoreductase</keyword>
<comment type="catalytic activity">
    <reaction evidence="4">
        <text>L-proline + NAD(+) = (S)-1-pyrroline-5-carboxylate + NADH + 2 H(+)</text>
        <dbReference type="Rhea" id="RHEA:14105"/>
        <dbReference type="ChEBI" id="CHEBI:15378"/>
        <dbReference type="ChEBI" id="CHEBI:17388"/>
        <dbReference type="ChEBI" id="CHEBI:57540"/>
        <dbReference type="ChEBI" id="CHEBI:57945"/>
        <dbReference type="ChEBI" id="CHEBI:60039"/>
        <dbReference type="EC" id="1.5.1.2"/>
    </reaction>
</comment>
<dbReference type="RefSeq" id="WP_096406255.1">
    <property type="nucleotide sequence ID" value="NZ_AP017372.2"/>
</dbReference>
<dbReference type="GO" id="GO:0005737">
    <property type="term" value="C:cytoplasm"/>
    <property type="evidence" value="ECO:0007669"/>
    <property type="project" value="UniProtKB-SubCell"/>
</dbReference>
<dbReference type="NCBIfam" id="TIGR00112">
    <property type="entry name" value="proC"/>
    <property type="match status" value="1"/>
</dbReference>
<keyword evidence="4 7" id="KW-0028">Amino-acid biosynthesis</keyword>
<feature type="region of interest" description="Disordered" evidence="8">
    <location>
        <begin position="220"/>
        <end position="239"/>
    </location>
</feature>
<feature type="binding site" evidence="6">
    <location>
        <begin position="10"/>
        <end position="15"/>
    </location>
    <ligand>
        <name>NADP(+)</name>
        <dbReference type="ChEBI" id="CHEBI:58349"/>
    </ligand>
</feature>
<name>A0A0X8X696_HALHR</name>
<evidence type="ECO:0000256" key="2">
    <source>
        <dbReference type="ARBA" id="ARBA00022857"/>
    </source>
</evidence>
<keyword evidence="4 7" id="KW-0641">Proline biosynthesis</keyword>